<comment type="similarity">
    <text evidence="2">Belongs to the virb1 family.</text>
</comment>
<comment type="similarity">
    <text evidence="1">Belongs to the transglycosylase Slt family.</text>
</comment>
<evidence type="ECO:0000313" key="6">
    <source>
        <dbReference type="EMBL" id="MCT7378240.1"/>
    </source>
</evidence>
<dbReference type="EMBL" id="JAOCZP010000012">
    <property type="protein sequence ID" value="MCT7378240.1"/>
    <property type="molecule type" value="Genomic_DNA"/>
</dbReference>
<dbReference type="PANTHER" id="PTHR37423">
    <property type="entry name" value="SOLUBLE LYTIC MUREIN TRANSGLYCOSYLASE-RELATED"/>
    <property type="match status" value="1"/>
</dbReference>
<keyword evidence="7" id="KW-1185">Reference proteome</keyword>
<dbReference type="SUPFAM" id="SSF53955">
    <property type="entry name" value="Lysozyme-like"/>
    <property type="match status" value="1"/>
</dbReference>
<feature type="signal peptide" evidence="4">
    <location>
        <begin position="1"/>
        <end position="25"/>
    </location>
</feature>
<accession>A0ABT2LUN3</accession>
<dbReference type="RefSeq" id="WP_260907106.1">
    <property type="nucleotide sequence ID" value="NZ_JAOCZP010000012.1"/>
</dbReference>
<evidence type="ECO:0000313" key="7">
    <source>
        <dbReference type="Proteomes" id="UP001320831"/>
    </source>
</evidence>
<dbReference type="InterPro" id="IPR023346">
    <property type="entry name" value="Lysozyme-like_dom_sf"/>
</dbReference>
<gene>
    <name evidence="6" type="ORF">N5A92_24825</name>
</gene>
<keyword evidence="4" id="KW-0732">Signal</keyword>
<evidence type="ECO:0000256" key="4">
    <source>
        <dbReference type="SAM" id="SignalP"/>
    </source>
</evidence>
<dbReference type="Gene3D" id="1.10.530.10">
    <property type="match status" value="1"/>
</dbReference>
<dbReference type="Proteomes" id="UP001320831">
    <property type="component" value="Unassembled WGS sequence"/>
</dbReference>
<evidence type="ECO:0000256" key="3">
    <source>
        <dbReference type="SAM" id="MobiDB-lite"/>
    </source>
</evidence>
<evidence type="ECO:0000256" key="1">
    <source>
        <dbReference type="ARBA" id="ARBA00007734"/>
    </source>
</evidence>
<proteinExistence type="inferred from homology"/>
<organism evidence="6 7">
    <name type="scientific">Chelativorans salis</name>
    <dbReference type="NCBI Taxonomy" id="2978478"/>
    <lineage>
        <taxon>Bacteria</taxon>
        <taxon>Pseudomonadati</taxon>
        <taxon>Pseudomonadota</taxon>
        <taxon>Alphaproteobacteria</taxon>
        <taxon>Hyphomicrobiales</taxon>
        <taxon>Phyllobacteriaceae</taxon>
        <taxon>Chelativorans</taxon>
    </lineage>
</organism>
<dbReference type="CDD" id="cd00254">
    <property type="entry name" value="LT-like"/>
    <property type="match status" value="1"/>
</dbReference>
<name>A0ABT2LUN3_9HYPH</name>
<comment type="caution">
    <text evidence="6">The sequence shown here is derived from an EMBL/GenBank/DDBJ whole genome shotgun (WGS) entry which is preliminary data.</text>
</comment>
<feature type="chain" id="PRO_5045524506" evidence="4">
    <location>
        <begin position="26"/>
        <end position="231"/>
    </location>
</feature>
<dbReference type="InterPro" id="IPR008258">
    <property type="entry name" value="Transglycosylase_SLT_dom_1"/>
</dbReference>
<feature type="domain" description="Transglycosylase SLT" evidence="5">
    <location>
        <begin position="43"/>
        <end position="148"/>
    </location>
</feature>
<evidence type="ECO:0000259" key="5">
    <source>
        <dbReference type="Pfam" id="PF01464"/>
    </source>
</evidence>
<dbReference type="Pfam" id="PF01464">
    <property type="entry name" value="SLT"/>
    <property type="match status" value="1"/>
</dbReference>
<feature type="region of interest" description="Disordered" evidence="3">
    <location>
        <begin position="208"/>
        <end position="231"/>
    </location>
</feature>
<evidence type="ECO:0000256" key="2">
    <source>
        <dbReference type="ARBA" id="ARBA00009387"/>
    </source>
</evidence>
<protein>
    <submittedName>
        <fullName evidence="6">Lytic transglycosylase domain-containing protein</fullName>
    </submittedName>
</protein>
<reference evidence="6 7" key="1">
    <citation type="submission" date="2022-09" db="EMBL/GenBank/DDBJ databases">
        <title>Chelativorans salina sp. nov., a novel slightly halophilic bacterium isolated from a saline lake sediment enrichment.</title>
        <authorList>
            <person name="Gao L."/>
            <person name="Fang B.-Z."/>
            <person name="Li W.-J."/>
        </authorList>
    </citation>
    <scope>NUCLEOTIDE SEQUENCE [LARGE SCALE GENOMIC DNA]</scope>
    <source>
        <strain evidence="6 7">EGI FJ00035</strain>
    </source>
</reference>
<dbReference type="PANTHER" id="PTHR37423:SF2">
    <property type="entry name" value="MEMBRANE-BOUND LYTIC MUREIN TRANSGLYCOSYLASE C"/>
    <property type="match status" value="1"/>
</dbReference>
<sequence length="231" mass="25300">MDRLTLLMLGVIAVAPCAYTAPAIAEPVAISVDQRLARWQEFVFQASRRFDVPEAWIYAVMDAESSGETMLDGSPITSDAGAMGLMQVMPDTYREMRNQHGLGADPHHPRDNILAGTAYLRAMHDRFGFPGLFAAYHAGPGRYEEHLRDGRPLPKATVSYLKELREAGLSAADMGEFPEESSPVKAPDVPSGRSLFFFRDGVPARGPSSGMLVPLRSPQSGLIVKEEPRTR</sequence>